<feature type="compositionally biased region" description="Basic and acidic residues" evidence="1">
    <location>
        <begin position="110"/>
        <end position="130"/>
    </location>
</feature>
<feature type="region of interest" description="Disordered" evidence="1">
    <location>
        <begin position="66"/>
        <end position="130"/>
    </location>
</feature>
<evidence type="ECO:0000313" key="2">
    <source>
        <dbReference type="EMBL" id="GAA2116116.1"/>
    </source>
</evidence>
<organism evidence="2 3">
    <name type="scientific">Kitasatospora saccharophila</name>
    <dbReference type="NCBI Taxonomy" id="407973"/>
    <lineage>
        <taxon>Bacteria</taxon>
        <taxon>Bacillati</taxon>
        <taxon>Actinomycetota</taxon>
        <taxon>Actinomycetes</taxon>
        <taxon>Kitasatosporales</taxon>
        <taxon>Streptomycetaceae</taxon>
        <taxon>Kitasatospora</taxon>
    </lineage>
</organism>
<dbReference type="EMBL" id="BAAANS010000053">
    <property type="protein sequence ID" value="GAA2116116.1"/>
    <property type="molecule type" value="Genomic_DNA"/>
</dbReference>
<name>A0ABP5JCK8_9ACTN</name>
<dbReference type="Proteomes" id="UP001500897">
    <property type="component" value="Unassembled WGS sequence"/>
</dbReference>
<feature type="compositionally biased region" description="Basic and acidic residues" evidence="1">
    <location>
        <begin position="85"/>
        <end position="95"/>
    </location>
</feature>
<comment type="caution">
    <text evidence="2">The sequence shown here is derived from an EMBL/GenBank/DDBJ whole genome shotgun (WGS) entry which is preliminary data.</text>
</comment>
<accession>A0ABP5JCK8</accession>
<feature type="compositionally biased region" description="Basic residues" evidence="1">
    <location>
        <begin position="168"/>
        <end position="180"/>
    </location>
</feature>
<evidence type="ECO:0000256" key="1">
    <source>
        <dbReference type="SAM" id="MobiDB-lite"/>
    </source>
</evidence>
<gene>
    <name evidence="2" type="ORF">GCM10009759_61460</name>
</gene>
<reference evidence="3" key="1">
    <citation type="journal article" date="2019" name="Int. J. Syst. Evol. Microbiol.">
        <title>The Global Catalogue of Microorganisms (GCM) 10K type strain sequencing project: providing services to taxonomists for standard genome sequencing and annotation.</title>
        <authorList>
            <consortium name="The Broad Institute Genomics Platform"/>
            <consortium name="The Broad Institute Genome Sequencing Center for Infectious Disease"/>
            <person name="Wu L."/>
            <person name="Ma J."/>
        </authorList>
    </citation>
    <scope>NUCLEOTIDE SEQUENCE [LARGE SCALE GENOMIC DNA]</scope>
    <source>
        <strain evidence="3">JCM 14559</strain>
    </source>
</reference>
<feature type="region of interest" description="Disordered" evidence="1">
    <location>
        <begin position="146"/>
        <end position="196"/>
    </location>
</feature>
<sequence length="196" mass="21251">MRSANLGIDDAGQMPVPPGQDDMTPSQEVEEPVMDVRAVLNRPGLRWGAAVTAMGAAACSWWALGPARSPSTRHRRLESPPRPQPGERVRARETGPDPGQQPSRPTPRLGPEERLAPTRGQQERLDHVPAPDRWVVVGGSSDRCRTHHTNFTAPQAADPTGPPFTRTTHPKPYHSARGRHTPPSEAHIPGVCAPGR</sequence>
<keyword evidence="3" id="KW-1185">Reference proteome</keyword>
<proteinExistence type="predicted"/>
<feature type="region of interest" description="Disordered" evidence="1">
    <location>
        <begin position="1"/>
        <end position="32"/>
    </location>
</feature>
<protein>
    <submittedName>
        <fullName evidence="2">Uncharacterized protein</fullName>
    </submittedName>
</protein>
<evidence type="ECO:0000313" key="3">
    <source>
        <dbReference type="Proteomes" id="UP001500897"/>
    </source>
</evidence>